<dbReference type="HOGENOM" id="CLU_059602_0_0_1"/>
<evidence type="ECO:0000313" key="3">
    <source>
        <dbReference type="Proteomes" id="UP000054321"/>
    </source>
</evidence>
<reference evidence="2 3" key="1">
    <citation type="submission" date="2014-04" db="EMBL/GenBank/DDBJ databases">
        <authorList>
            <consortium name="DOE Joint Genome Institute"/>
            <person name="Kuo A."/>
            <person name="Martino E."/>
            <person name="Perotto S."/>
            <person name="Kohler A."/>
            <person name="Nagy L.G."/>
            <person name="Floudas D."/>
            <person name="Copeland A."/>
            <person name="Barry K.W."/>
            <person name="Cichocki N."/>
            <person name="Veneault-Fourrey C."/>
            <person name="LaButti K."/>
            <person name="Lindquist E.A."/>
            <person name="Lipzen A."/>
            <person name="Lundell T."/>
            <person name="Morin E."/>
            <person name="Murat C."/>
            <person name="Sun H."/>
            <person name="Tunlid A."/>
            <person name="Henrissat B."/>
            <person name="Grigoriev I.V."/>
            <person name="Hibbett D.S."/>
            <person name="Martin F."/>
            <person name="Nordberg H.P."/>
            <person name="Cantor M.N."/>
            <person name="Hua S.X."/>
        </authorList>
    </citation>
    <scope>NUCLEOTIDE SEQUENCE [LARGE SCALE GENOMIC DNA]</scope>
    <source>
        <strain evidence="2 3">Zn</strain>
    </source>
</reference>
<feature type="region of interest" description="Disordered" evidence="1">
    <location>
        <begin position="1"/>
        <end position="87"/>
    </location>
</feature>
<dbReference type="OrthoDB" id="2103031at2759"/>
<accession>A0A0C3HJ56</accession>
<dbReference type="EMBL" id="KN832875">
    <property type="protein sequence ID" value="KIN02387.1"/>
    <property type="molecule type" value="Genomic_DNA"/>
</dbReference>
<feature type="compositionally biased region" description="Low complexity" evidence="1">
    <location>
        <begin position="41"/>
        <end position="77"/>
    </location>
</feature>
<dbReference type="InParanoid" id="A0A0C3HJ56"/>
<organism evidence="2 3">
    <name type="scientific">Oidiodendron maius (strain Zn)</name>
    <dbReference type="NCBI Taxonomy" id="913774"/>
    <lineage>
        <taxon>Eukaryota</taxon>
        <taxon>Fungi</taxon>
        <taxon>Dikarya</taxon>
        <taxon>Ascomycota</taxon>
        <taxon>Pezizomycotina</taxon>
        <taxon>Leotiomycetes</taxon>
        <taxon>Leotiomycetes incertae sedis</taxon>
        <taxon>Myxotrichaceae</taxon>
        <taxon>Oidiodendron</taxon>
    </lineage>
</organism>
<feature type="compositionally biased region" description="Low complexity" evidence="1">
    <location>
        <begin position="235"/>
        <end position="247"/>
    </location>
</feature>
<dbReference type="Proteomes" id="UP000054321">
    <property type="component" value="Unassembled WGS sequence"/>
</dbReference>
<evidence type="ECO:0008006" key="4">
    <source>
        <dbReference type="Google" id="ProtNLM"/>
    </source>
</evidence>
<protein>
    <recommendedName>
        <fullName evidence="4">Autophagy-related protein 6</fullName>
    </recommendedName>
</protein>
<dbReference type="AlphaFoldDB" id="A0A0C3HJ56"/>
<name>A0A0C3HJ56_OIDMZ</name>
<evidence type="ECO:0000313" key="2">
    <source>
        <dbReference type="EMBL" id="KIN02387.1"/>
    </source>
</evidence>
<reference evidence="3" key="2">
    <citation type="submission" date="2015-01" db="EMBL/GenBank/DDBJ databases">
        <title>Evolutionary Origins and Diversification of the Mycorrhizal Mutualists.</title>
        <authorList>
            <consortium name="DOE Joint Genome Institute"/>
            <consortium name="Mycorrhizal Genomics Consortium"/>
            <person name="Kohler A."/>
            <person name="Kuo A."/>
            <person name="Nagy L.G."/>
            <person name="Floudas D."/>
            <person name="Copeland A."/>
            <person name="Barry K.W."/>
            <person name="Cichocki N."/>
            <person name="Veneault-Fourrey C."/>
            <person name="LaButti K."/>
            <person name="Lindquist E.A."/>
            <person name="Lipzen A."/>
            <person name="Lundell T."/>
            <person name="Morin E."/>
            <person name="Murat C."/>
            <person name="Riley R."/>
            <person name="Ohm R."/>
            <person name="Sun H."/>
            <person name="Tunlid A."/>
            <person name="Henrissat B."/>
            <person name="Grigoriev I.V."/>
            <person name="Hibbett D.S."/>
            <person name="Martin F."/>
        </authorList>
    </citation>
    <scope>NUCLEOTIDE SEQUENCE [LARGE SCALE GENOMIC DNA]</scope>
    <source>
        <strain evidence="3">Zn</strain>
    </source>
</reference>
<proteinExistence type="predicted"/>
<dbReference type="STRING" id="913774.A0A0C3HJ56"/>
<sequence>MGWFWGSPSDGESNGAKDPLRDLDPSLKAFLAKESPVKYNTTSSSPSATLAAAPIPQPASSSQSTTATSPSPASQQTESPTPSASLFPDGRYAHLWKTYTPQTEVEASGKSDQEKINDVLEGYNQRKAEIGRAALENCALEQGDVNECFRTGGVRARLTMCRAENRRLDRCYVMQAKFLRALGYLSTYDRPPEVDERIQMHADTLYHRMLEQEEAIDKAKAEGRPIPSFPPLITSKPKSSMPAASPATEKSLDDNRLKIEELSPSVQASLKKKLEGLSEPERRIEEMAIKAEIQAGEKVAEQLGSIYDRQAEERRKRKEEGKERIGDRISSIFGFR</sequence>
<gene>
    <name evidence="2" type="ORF">OIDMADRAFT_162548</name>
</gene>
<feature type="region of interest" description="Disordered" evidence="1">
    <location>
        <begin position="222"/>
        <end position="254"/>
    </location>
</feature>
<evidence type="ECO:0000256" key="1">
    <source>
        <dbReference type="SAM" id="MobiDB-lite"/>
    </source>
</evidence>
<keyword evidence="3" id="KW-1185">Reference proteome</keyword>